<organism evidence="1 2">
    <name type="scientific">Ohtaekwangia kribbensis</name>
    <dbReference type="NCBI Taxonomy" id="688913"/>
    <lineage>
        <taxon>Bacteria</taxon>
        <taxon>Pseudomonadati</taxon>
        <taxon>Bacteroidota</taxon>
        <taxon>Cytophagia</taxon>
        <taxon>Cytophagales</taxon>
        <taxon>Fulvivirgaceae</taxon>
        <taxon>Ohtaekwangia</taxon>
    </lineage>
</organism>
<dbReference type="EMBL" id="JBHTKA010000007">
    <property type="protein sequence ID" value="MFD1001042.1"/>
    <property type="molecule type" value="Genomic_DNA"/>
</dbReference>
<proteinExistence type="predicted"/>
<gene>
    <name evidence="1" type="ORF">ACFQ21_17075</name>
</gene>
<name>A0ABW3K450_9BACT</name>
<accession>A0ABW3K450</accession>
<sequence length="105" mass="12147">MTNNRYTIDSNDVFKPADYADITDELILFRQSSSAFSNSHKATMFISFLKDHMIGTALVNSYPELVSHITSRQICVKHLELLFESSRANLSFQKDLETYIRHQLE</sequence>
<keyword evidence="2" id="KW-1185">Reference proteome</keyword>
<evidence type="ECO:0008006" key="3">
    <source>
        <dbReference type="Google" id="ProtNLM"/>
    </source>
</evidence>
<evidence type="ECO:0000313" key="1">
    <source>
        <dbReference type="EMBL" id="MFD1001042.1"/>
    </source>
</evidence>
<comment type="caution">
    <text evidence="1">The sequence shown here is derived from an EMBL/GenBank/DDBJ whole genome shotgun (WGS) entry which is preliminary data.</text>
</comment>
<dbReference type="RefSeq" id="WP_377580494.1">
    <property type="nucleotide sequence ID" value="NZ_JBHTKA010000007.1"/>
</dbReference>
<reference evidence="2" key="1">
    <citation type="journal article" date="2019" name="Int. J. Syst. Evol. Microbiol.">
        <title>The Global Catalogue of Microorganisms (GCM) 10K type strain sequencing project: providing services to taxonomists for standard genome sequencing and annotation.</title>
        <authorList>
            <consortium name="The Broad Institute Genomics Platform"/>
            <consortium name="The Broad Institute Genome Sequencing Center for Infectious Disease"/>
            <person name="Wu L."/>
            <person name="Ma J."/>
        </authorList>
    </citation>
    <scope>NUCLEOTIDE SEQUENCE [LARGE SCALE GENOMIC DNA]</scope>
    <source>
        <strain evidence="2">CCUG 58938</strain>
    </source>
</reference>
<dbReference type="Proteomes" id="UP001597112">
    <property type="component" value="Unassembled WGS sequence"/>
</dbReference>
<evidence type="ECO:0000313" key="2">
    <source>
        <dbReference type="Proteomes" id="UP001597112"/>
    </source>
</evidence>
<protein>
    <recommendedName>
        <fullName evidence="3">DUF4476 domain-containing protein</fullName>
    </recommendedName>
</protein>